<name>A0ABS6DJK1_9ENTR</name>
<evidence type="ECO:0000313" key="3">
    <source>
        <dbReference type="Proteomes" id="UP000686327"/>
    </source>
</evidence>
<comment type="caution">
    <text evidence="2">The sequence shown here is derived from an EMBL/GenBank/DDBJ whole genome shotgun (WGS) entry which is preliminary data.</text>
</comment>
<dbReference type="InterPro" id="IPR001633">
    <property type="entry name" value="EAL_dom"/>
</dbReference>
<dbReference type="Pfam" id="PF00563">
    <property type="entry name" value="EAL"/>
    <property type="match status" value="1"/>
</dbReference>
<dbReference type="RefSeq" id="WP_216376416.1">
    <property type="nucleotide sequence ID" value="NZ_JAGRYT010000003.1"/>
</dbReference>
<reference evidence="3" key="1">
    <citation type="submission" date="2023-07" db="EMBL/GenBank/DDBJ databases">
        <title>Cedecea davisae an AmpC producer and its therapeutic implications.</title>
        <authorList>
            <person name="Notter J."/>
        </authorList>
    </citation>
    <scope>NUCLEOTIDE SEQUENCE [LARGE SCALE GENOMIC DNA]</scope>
    <source>
        <strain evidence="3">1</strain>
    </source>
</reference>
<dbReference type="EMBL" id="JAGRYU010000030">
    <property type="protein sequence ID" value="MBU4683392.1"/>
    <property type="molecule type" value="Genomic_DNA"/>
</dbReference>
<gene>
    <name evidence="2" type="ORF">KC222_15385</name>
</gene>
<accession>A0ABS6DJK1</accession>
<dbReference type="Proteomes" id="UP000686327">
    <property type="component" value="Unassembled WGS sequence"/>
</dbReference>
<feature type="domain" description="EAL" evidence="1">
    <location>
        <begin position="12"/>
        <end position="222"/>
    </location>
</feature>
<protein>
    <submittedName>
        <fullName evidence="2">EAL domain-containing protein</fullName>
    </submittedName>
</protein>
<proteinExistence type="predicted"/>
<evidence type="ECO:0000313" key="2">
    <source>
        <dbReference type="EMBL" id="MBU4683392.1"/>
    </source>
</evidence>
<organism evidence="2 3">
    <name type="scientific">Cedecea davisae</name>
    <dbReference type="NCBI Taxonomy" id="158484"/>
    <lineage>
        <taxon>Bacteria</taxon>
        <taxon>Pseudomonadati</taxon>
        <taxon>Pseudomonadota</taxon>
        <taxon>Gammaproteobacteria</taxon>
        <taxon>Enterobacterales</taxon>
        <taxon>Enterobacteriaceae</taxon>
        <taxon>Cedecea</taxon>
    </lineage>
</organism>
<keyword evidence="3" id="KW-1185">Reference proteome</keyword>
<evidence type="ECO:0000259" key="1">
    <source>
        <dbReference type="Pfam" id="PF00563"/>
    </source>
</evidence>
<sequence>MIVSLDIVYCSHLYFRPAMKPDDSVMGVEIVANFVGEDAPVRIPVELLTPHLSPQQQLSLFSEKLALIEEHKNFFISQHLIAWVHINETIVDALINDQSLFLRLKALPFIELTLSESFPDLNSGTANLRLAQIAGNFSLVLADFGAGNATTKPIFDGLFRRVIMDRFFIQKQLPGRSFTPFMLAIIGQISPFCESLLVDGINTSAARRKVQGLGFAAMQGKLWPLVPPNELVSLLPPHEGLMH</sequence>